<dbReference type="InterPro" id="IPR006102">
    <property type="entry name" value="Ig-like_GH2"/>
</dbReference>
<dbReference type="PROSITE" id="PS00719">
    <property type="entry name" value="GLYCOSYL_HYDROL_F2_1"/>
    <property type="match status" value="1"/>
</dbReference>
<dbReference type="InterPro" id="IPR017853">
    <property type="entry name" value="GH"/>
</dbReference>
<dbReference type="Gene3D" id="2.60.40.10">
    <property type="entry name" value="Immunoglobulins"/>
    <property type="match status" value="1"/>
</dbReference>
<dbReference type="GO" id="GO:0005990">
    <property type="term" value="P:lactose catabolic process"/>
    <property type="evidence" value="ECO:0007669"/>
    <property type="project" value="TreeGrafter"/>
</dbReference>
<dbReference type="SUPFAM" id="SSF49785">
    <property type="entry name" value="Galactose-binding domain-like"/>
    <property type="match status" value="1"/>
</dbReference>
<gene>
    <name evidence="9" type="ORF">CAC02_06830</name>
</gene>
<dbReference type="Pfam" id="PF02929">
    <property type="entry name" value="Bgal_small_N"/>
    <property type="match status" value="1"/>
</dbReference>
<dbReference type="InterPro" id="IPR036156">
    <property type="entry name" value="Beta-gal/glucu_dom_sf"/>
</dbReference>
<dbReference type="EMBL" id="NETH01000030">
    <property type="protein sequence ID" value="RCW16743.1"/>
    <property type="molecule type" value="Genomic_DNA"/>
</dbReference>
<evidence type="ECO:0000313" key="9">
    <source>
        <dbReference type="EMBL" id="RCW16743.1"/>
    </source>
</evidence>
<evidence type="ECO:0000313" key="10">
    <source>
        <dbReference type="Proteomes" id="UP000253215"/>
    </source>
</evidence>
<comment type="similarity">
    <text evidence="2 7">Belongs to the glycosyl hydrolase 2 family.</text>
</comment>
<proteinExistence type="inferred from homology"/>
<evidence type="ECO:0000256" key="7">
    <source>
        <dbReference type="RuleBase" id="RU361154"/>
    </source>
</evidence>
<comment type="catalytic activity">
    <reaction evidence="1 7">
        <text>Hydrolysis of terminal non-reducing beta-D-galactose residues in beta-D-galactosides.</text>
        <dbReference type="EC" id="3.2.1.23"/>
    </reaction>
</comment>
<dbReference type="PANTHER" id="PTHR46323:SF2">
    <property type="entry name" value="BETA-GALACTOSIDASE"/>
    <property type="match status" value="1"/>
</dbReference>
<dbReference type="InterPro" id="IPR006101">
    <property type="entry name" value="Glyco_hydro_2"/>
</dbReference>
<dbReference type="InterPro" id="IPR023230">
    <property type="entry name" value="Glyco_hydro_2_CS"/>
</dbReference>
<dbReference type="InterPro" id="IPR004199">
    <property type="entry name" value="B-gal_small/dom_5"/>
</dbReference>
<organism evidence="9 10">
    <name type="scientific">Streptococcus gallolyticus</name>
    <dbReference type="NCBI Taxonomy" id="315405"/>
    <lineage>
        <taxon>Bacteria</taxon>
        <taxon>Bacillati</taxon>
        <taxon>Bacillota</taxon>
        <taxon>Bacilli</taxon>
        <taxon>Lactobacillales</taxon>
        <taxon>Streptococcaceae</taxon>
        <taxon>Streptococcus</taxon>
    </lineage>
</organism>
<dbReference type="Proteomes" id="UP000253215">
    <property type="component" value="Unassembled WGS sequence"/>
</dbReference>
<dbReference type="Pfam" id="PF02837">
    <property type="entry name" value="Glyco_hydro_2_N"/>
    <property type="match status" value="1"/>
</dbReference>
<evidence type="ECO:0000256" key="1">
    <source>
        <dbReference type="ARBA" id="ARBA00001412"/>
    </source>
</evidence>
<dbReference type="InterPro" id="IPR014718">
    <property type="entry name" value="GH-type_carb-bd"/>
</dbReference>
<name>A0A368UDQ6_9STRE</name>
<accession>A0A368UDQ6</accession>
<dbReference type="InterPro" id="IPR006103">
    <property type="entry name" value="Glyco_hydro_2_cat"/>
</dbReference>
<dbReference type="GO" id="GO:0030246">
    <property type="term" value="F:carbohydrate binding"/>
    <property type="evidence" value="ECO:0007669"/>
    <property type="project" value="InterPro"/>
</dbReference>
<dbReference type="Pfam" id="PF02836">
    <property type="entry name" value="Glyco_hydro_2_C"/>
    <property type="match status" value="1"/>
</dbReference>
<dbReference type="InterPro" id="IPR008979">
    <property type="entry name" value="Galactose-bd-like_sf"/>
</dbReference>
<dbReference type="InterPro" id="IPR013783">
    <property type="entry name" value="Ig-like_fold"/>
</dbReference>
<dbReference type="InterPro" id="IPR050347">
    <property type="entry name" value="Bact_Beta-galactosidase"/>
</dbReference>
<dbReference type="GO" id="GO:0004565">
    <property type="term" value="F:beta-galactosidase activity"/>
    <property type="evidence" value="ECO:0007669"/>
    <property type="project" value="UniProtKB-EC"/>
</dbReference>
<evidence type="ECO:0000259" key="8">
    <source>
        <dbReference type="SMART" id="SM01038"/>
    </source>
</evidence>
<dbReference type="InterPro" id="IPR006104">
    <property type="entry name" value="Glyco_hydro_2_N"/>
</dbReference>
<evidence type="ECO:0000256" key="3">
    <source>
        <dbReference type="ARBA" id="ARBA00012756"/>
    </source>
</evidence>
<evidence type="ECO:0000256" key="2">
    <source>
        <dbReference type="ARBA" id="ARBA00007401"/>
    </source>
</evidence>
<evidence type="ECO:0000256" key="6">
    <source>
        <dbReference type="ARBA" id="ARBA00032230"/>
    </source>
</evidence>
<dbReference type="GO" id="GO:0009341">
    <property type="term" value="C:beta-galactosidase complex"/>
    <property type="evidence" value="ECO:0007669"/>
    <property type="project" value="InterPro"/>
</dbReference>
<evidence type="ECO:0000256" key="4">
    <source>
        <dbReference type="ARBA" id="ARBA00022801"/>
    </source>
</evidence>
<reference evidence="9 10" key="1">
    <citation type="journal article" date="2018" name="Sci. Rep.">
        <title>Network-guided genomic and metagenomic analysis of the faecal microbiota of the critically endangered kakapo.</title>
        <authorList>
            <person name="Waite D.W."/>
            <person name="Dsouza M."/>
            <person name="Sekiguchi Y."/>
            <person name="Hugenholtz P."/>
            <person name="Taylor M.W."/>
        </authorList>
    </citation>
    <scope>NUCLEOTIDE SEQUENCE [LARGE SCALE GENOMIC DNA]</scope>
    <source>
        <strain evidence="9 10">BI02</strain>
    </source>
</reference>
<dbReference type="Gene3D" id="3.20.20.80">
    <property type="entry name" value="Glycosidases"/>
    <property type="match status" value="1"/>
</dbReference>
<dbReference type="AlphaFoldDB" id="A0A368UDQ6"/>
<dbReference type="SUPFAM" id="SSF74650">
    <property type="entry name" value="Galactose mutarotase-like"/>
    <property type="match status" value="1"/>
</dbReference>
<dbReference type="EC" id="3.2.1.23" evidence="3 7"/>
<dbReference type="Pfam" id="PF00703">
    <property type="entry name" value="Glyco_hydro_2"/>
    <property type="match status" value="1"/>
</dbReference>
<evidence type="ECO:0000256" key="5">
    <source>
        <dbReference type="ARBA" id="ARBA00023295"/>
    </source>
</evidence>
<dbReference type="InterPro" id="IPR011013">
    <property type="entry name" value="Gal_mutarotase_sf_dom"/>
</dbReference>
<sequence>MLLTEQYHEDMSVFHVNTLPRRNYYIPFSDFEKAVSYRRRTESDRFQSLNGNWFFTYFPSFQAVLDRNLEDIWLEKSEEVVVPSTWQETGYESHHYLNERFAIPYDPPLVPRENPCGVYWRNIRVSESDRKNFKFHLNFEGVDSCFYLWINQQFVGYSQISHSLSEFDISNYLVSGQNRVTVAVLKWCDGSYLEVQDKFRTSGIFRDVYLVKRDKVAIHHYLLHQTVDVASRTAQLSIEILDPTSSIKEVDYCIYNSSGIEIRRGKGKEIALDNVLLWSAETPYLYTVMLRFGSEWIRERIGFRRIEIKNNILYLNGQPIRLYGVNHHDSRPQTGPVVCYEEQLQDLKLMKEHHFNAIRTAHYPKSPEFYELCDEYGFYVLSESDLEMHGIVAIYGRGGYQNYNEMAQNPLFRLAIQDRTESGIIPFQNRSSIIMWSLGNESGFGDNFERAASLAKKIDPTRLLHYEGFFHADETGDDRLLDVISRMYASVEDIREHYLQEARKPFLLCEYSHAMGNSCGDLKAYYDLMQQYPTFIGAFVWEWCDHAAESIIDGRATYLYGGDFGERYHDGHFCVDGLVSPSRQPHTSLKEYQQIHRPLRASWQDNTLRIWSDYIFLELNKAVDIRIEHLVNGEVSASFLVNELSLPPQQSVCLSLPFDCGKTDLRESLLITYYWSDGFINDYLQGKLVAVEELVLQEHPLKLNSKTAKKLSLDWRVEESASSLRLLANDANELCFDLTTGMLTKFVIDGELKCRSGGKWTIWRAPIDNDRHLLSLWEEAGFEQTQQRLLSYQMEKTTDEIHLTFCQKLYPAYRQAVLEINSQWVIRDDGQVRLEAVLHKNKEYPALPRIGMRFTLPVSYQKVDYVGYGPNESYSDKHHSSYLGTFSTDIDSLWENYLYPQENGSHWSSYCVSVSGEKESLTIQSLSDMTFSFNYSRYSIEEITKAQHAIELKGDNELHLVIDAAHSGVGSASCGPALDEQYQIAATSYVLRLQMS</sequence>
<comment type="caution">
    <text evidence="9">The sequence shown here is derived from an EMBL/GenBank/DDBJ whole genome shotgun (WGS) entry which is preliminary data.</text>
</comment>
<dbReference type="Gene3D" id="2.70.98.10">
    <property type="match status" value="1"/>
</dbReference>
<feature type="domain" description="Beta galactosidase small chain/" evidence="8">
    <location>
        <begin position="726"/>
        <end position="996"/>
    </location>
</feature>
<keyword evidence="4 7" id="KW-0378">Hydrolase</keyword>
<dbReference type="SUPFAM" id="SSF49303">
    <property type="entry name" value="beta-Galactosidase/glucuronidase domain"/>
    <property type="match status" value="2"/>
</dbReference>
<dbReference type="SMART" id="SM01038">
    <property type="entry name" value="Bgal_small_N"/>
    <property type="match status" value="1"/>
</dbReference>
<keyword evidence="5 7" id="KW-0326">Glycosidase</keyword>
<dbReference type="PRINTS" id="PR00132">
    <property type="entry name" value="GLHYDRLASE2"/>
</dbReference>
<dbReference type="PANTHER" id="PTHR46323">
    <property type="entry name" value="BETA-GALACTOSIDASE"/>
    <property type="match status" value="1"/>
</dbReference>
<dbReference type="Gene3D" id="2.60.120.260">
    <property type="entry name" value="Galactose-binding domain-like"/>
    <property type="match status" value="1"/>
</dbReference>
<dbReference type="SUPFAM" id="SSF51445">
    <property type="entry name" value="(Trans)glycosidases"/>
    <property type="match status" value="1"/>
</dbReference>
<protein>
    <recommendedName>
        <fullName evidence="3 7">Beta-galactosidase</fullName>
        <ecNumber evidence="3 7">3.2.1.23</ecNumber>
    </recommendedName>
    <alternativeName>
        <fullName evidence="6 7">Lactase</fullName>
    </alternativeName>
</protein>